<proteinExistence type="predicted"/>
<protein>
    <submittedName>
        <fullName evidence="1">Uncharacterized protein</fullName>
    </submittedName>
</protein>
<evidence type="ECO:0000313" key="2">
    <source>
        <dbReference type="Proteomes" id="UP000828390"/>
    </source>
</evidence>
<gene>
    <name evidence="1" type="ORF">DPMN_124081</name>
</gene>
<name>A0A9D4JRV8_DREPO</name>
<keyword evidence="2" id="KW-1185">Reference proteome</keyword>
<sequence>MSEALDDSEAGKETVLELRRTYLRREQIETIAWQLKGKNRECFYFGSQTEGTTTPGLQSDIDVLFSDPRVNIITVWEDWKAVMGNLLMLHDDSTPPQQYLLQVTQCYTPEPLTSLTNDMLVRKYSGQLLFSAQRFKQDIEYEFRDRGEVTKMGLL</sequence>
<accession>A0A9D4JRV8</accession>
<dbReference type="Proteomes" id="UP000828390">
    <property type="component" value="Unassembled WGS sequence"/>
</dbReference>
<organism evidence="1 2">
    <name type="scientific">Dreissena polymorpha</name>
    <name type="common">Zebra mussel</name>
    <name type="synonym">Mytilus polymorpha</name>
    <dbReference type="NCBI Taxonomy" id="45954"/>
    <lineage>
        <taxon>Eukaryota</taxon>
        <taxon>Metazoa</taxon>
        <taxon>Spiralia</taxon>
        <taxon>Lophotrochozoa</taxon>
        <taxon>Mollusca</taxon>
        <taxon>Bivalvia</taxon>
        <taxon>Autobranchia</taxon>
        <taxon>Heteroconchia</taxon>
        <taxon>Euheterodonta</taxon>
        <taxon>Imparidentia</taxon>
        <taxon>Neoheterodontei</taxon>
        <taxon>Myida</taxon>
        <taxon>Dreissenoidea</taxon>
        <taxon>Dreissenidae</taxon>
        <taxon>Dreissena</taxon>
    </lineage>
</organism>
<evidence type="ECO:0000313" key="1">
    <source>
        <dbReference type="EMBL" id="KAH3822305.1"/>
    </source>
</evidence>
<dbReference type="AlphaFoldDB" id="A0A9D4JRV8"/>
<reference evidence="1" key="1">
    <citation type="journal article" date="2019" name="bioRxiv">
        <title>The Genome of the Zebra Mussel, Dreissena polymorpha: A Resource for Invasive Species Research.</title>
        <authorList>
            <person name="McCartney M.A."/>
            <person name="Auch B."/>
            <person name="Kono T."/>
            <person name="Mallez S."/>
            <person name="Zhang Y."/>
            <person name="Obille A."/>
            <person name="Becker A."/>
            <person name="Abrahante J.E."/>
            <person name="Garbe J."/>
            <person name="Badalamenti J.P."/>
            <person name="Herman A."/>
            <person name="Mangelson H."/>
            <person name="Liachko I."/>
            <person name="Sullivan S."/>
            <person name="Sone E.D."/>
            <person name="Koren S."/>
            <person name="Silverstein K.A.T."/>
            <person name="Beckman K.B."/>
            <person name="Gohl D.M."/>
        </authorList>
    </citation>
    <scope>NUCLEOTIDE SEQUENCE</scope>
    <source>
        <strain evidence="1">Duluth1</strain>
        <tissue evidence="1">Whole animal</tissue>
    </source>
</reference>
<dbReference type="EMBL" id="JAIWYP010000005">
    <property type="protein sequence ID" value="KAH3822305.1"/>
    <property type="molecule type" value="Genomic_DNA"/>
</dbReference>
<comment type="caution">
    <text evidence="1">The sequence shown here is derived from an EMBL/GenBank/DDBJ whole genome shotgun (WGS) entry which is preliminary data.</text>
</comment>
<reference evidence="1" key="2">
    <citation type="submission" date="2020-11" db="EMBL/GenBank/DDBJ databases">
        <authorList>
            <person name="McCartney M.A."/>
            <person name="Auch B."/>
            <person name="Kono T."/>
            <person name="Mallez S."/>
            <person name="Becker A."/>
            <person name="Gohl D.M."/>
            <person name="Silverstein K.A.T."/>
            <person name="Koren S."/>
            <person name="Bechman K.B."/>
            <person name="Herman A."/>
            <person name="Abrahante J.E."/>
            <person name="Garbe J."/>
        </authorList>
    </citation>
    <scope>NUCLEOTIDE SEQUENCE</scope>
    <source>
        <strain evidence="1">Duluth1</strain>
        <tissue evidence="1">Whole animal</tissue>
    </source>
</reference>